<dbReference type="KEGG" id="hlc:CHINAEXTREME17220"/>
<reference evidence="2 5" key="1">
    <citation type="journal article" date="2011" name="J. Bacteriol.">
        <title>Genome sequence of Halobiforma lacisalsi AJ5, an extremely halophilic archaeon which harbors a bop gene.</title>
        <authorList>
            <person name="Jiang X."/>
            <person name="Wang S."/>
            <person name="Cheng H."/>
            <person name="Huo Y."/>
            <person name="Zhang X."/>
            <person name="Zhu X."/>
            <person name="Han X."/>
            <person name="Ni P."/>
            <person name="Wu M."/>
        </authorList>
    </citation>
    <scope>NUCLEOTIDE SEQUENCE [LARGE SCALE GENOMIC DNA]</scope>
    <source>
        <strain evidence="2 5">AJ5</strain>
    </source>
</reference>
<evidence type="ECO:0000313" key="4">
    <source>
        <dbReference type="Proteomes" id="UP000011555"/>
    </source>
</evidence>
<keyword evidence="4" id="KW-1185">Reference proteome</keyword>
<feature type="region of interest" description="Disordered" evidence="1">
    <location>
        <begin position="1"/>
        <end position="37"/>
    </location>
</feature>
<evidence type="ECO:0000313" key="5">
    <source>
        <dbReference type="Proteomes" id="UP000186547"/>
    </source>
</evidence>
<proteinExistence type="predicted"/>
<dbReference type="RefSeq" id="WP_007140850.1">
    <property type="nucleotide sequence ID" value="NZ_AOLZ01000027.1"/>
</dbReference>
<evidence type="ECO:0000313" key="3">
    <source>
        <dbReference type="EMBL" id="EMA35295.1"/>
    </source>
</evidence>
<dbReference type="Proteomes" id="UP000011555">
    <property type="component" value="Unassembled WGS sequence"/>
</dbReference>
<organism evidence="3 4">
    <name type="scientific">Natronobacterium lacisalsi AJ5</name>
    <dbReference type="NCBI Taxonomy" id="358396"/>
    <lineage>
        <taxon>Archaea</taxon>
        <taxon>Methanobacteriati</taxon>
        <taxon>Methanobacteriota</taxon>
        <taxon>Stenosarchaea group</taxon>
        <taxon>Halobacteria</taxon>
        <taxon>Halobacteriales</taxon>
        <taxon>Natrialbaceae</taxon>
        <taxon>Natronobacterium</taxon>
    </lineage>
</organism>
<protein>
    <submittedName>
        <fullName evidence="3">Uncharacterized protein</fullName>
    </submittedName>
</protein>
<accession>M0LT51</accession>
<dbReference type="GeneID" id="30922902"/>
<dbReference type="AlphaFoldDB" id="M0LT51"/>
<evidence type="ECO:0000313" key="2">
    <source>
        <dbReference type="EMBL" id="APW99403.1"/>
    </source>
</evidence>
<reference evidence="3 4" key="2">
    <citation type="journal article" date="2014" name="PLoS Genet.">
        <title>Phylogenetically driven sequencing of extremely halophilic archaea reveals strategies for static and dynamic osmo-response.</title>
        <authorList>
            <person name="Becker E.A."/>
            <person name="Seitzer P.M."/>
            <person name="Tritt A."/>
            <person name="Larsen D."/>
            <person name="Krusor M."/>
            <person name="Yao A.I."/>
            <person name="Wu D."/>
            <person name="Madern D."/>
            <person name="Eisen J.A."/>
            <person name="Darling A.E."/>
            <person name="Facciotti M.T."/>
        </authorList>
    </citation>
    <scope>NUCLEOTIDE SEQUENCE [LARGE SCALE GENOMIC DNA]</scope>
    <source>
        <strain evidence="3 4">AJ5</strain>
    </source>
</reference>
<gene>
    <name evidence="3" type="ORF">C445_05563</name>
    <name evidence="2" type="ORF">CHINAEXTREME_17220</name>
</gene>
<evidence type="ECO:0000256" key="1">
    <source>
        <dbReference type="SAM" id="MobiDB-lite"/>
    </source>
</evidence>
<reference evidence="2" key="3">
    <citation type="submission" date="2017-01" db="EMBL/GenBank/DDBJ databases">
        <authorList>
            <person name="Mah S.A."/>
            <person name="Swanson W.J."/>
            <person name="Moy G.W."/>
            <person name="Vacquier V.D."/>
        </authorList>
    </citation>
    <scope>NUCLEOTIDE SEQUENCE</scope>
    <source>
        <strain evidence="2">AJ5</strain>
    </source>
</reference>
<name>M0LT51_NATLA</name>
<sequence length="66" mass="7607">MDYQDVLEAEQAEHGTDESAVPQRSQPAADRRSPFSMNYEIDLEQSLDDDQKETLRGLFWLGTYVI</sequence>
<dbReference type="STRING" id="358396.CHINAEXTREME_17220"/>
<dbReference type="EMBL" id="AOLZ01000027">
    <property type="protein sequence ID" value="EMA35295.1"/>
    <property type="molecule type" value="Genomic_DNA"/>
</dbReference>
<dbReference type="EMBL" id="CP019285">
    <property type="protein sequence ID" value="APW99403.1"/>
    <property type="molecule type" value="Genomic_DNA"/>
</dbReference>
<dbReference type="Proteomes" id="UP000186547">
    <property type="component" value="Chromosome"/>
</dbReference>
<feature type="compositionally biased region" description="Acidic residues" evidence="1">
    <location>
        <begin position="1"/>
        <end position="10"/>
    </location>
</feature>